<dbReference type="AlphaFoldDB" id="A0AAD6UQV9"/>
<feature type="non-terminal residue" evidence="2">
    <location>
        <position position="1"/>
    </location>
</feature>
<feature type="domain" description="Heterokaryon incompatibility" evidence="1">
    <location>
        <begin position="45"/>
        <end position="192"/>
    </location>
</feature>
<reference evidence="2" key="1">
    <citation type="submission" date="2023-03" db="EMBL/GenBank/DDBJ databases">
        <title>Massive genome expansion in bonnet fungi (Mycena s.s.) driven by repeated elements and novel gene families across ecological guilds.</title>
        <authorList>
            <consortium name="Lawrence Berkeley National Laboratory"/>
            <person name="Harder C.B."/>
            <person name="Miyauchi S."/>
            <person name="Viragh M."/>
            <person name="Kuo A."/>
            <person name="Thoen E."/>
            <person name="Andreopoulos B."/>
            <person name="Lu D."/>
            <person name="Skrede I."/>
            <person name="Drula E."/>
            <person name="Henrissat B."/>
            <person name="Morin E."/>
            <person name="Kohler A."/>
            <person name="Barry K."/>
            <person name="LaButti K."/>
            <person name="Morin E."/>
            <person name="Salamov A."/>
            <person name="Lipzen A."/>
            <person name="Mereny Z."/>
            <person name="Hegedus B."/>
            <person name="Baldrian P."/>
            <person name="Stursova M."/>
            <person name="Weitz H."/>
            <person name="Taylor A."/>
            <person name="Grigoriev I.V."/>
            <person name="Nagy L.G."/>
            <person name="Martin F."/>
            <person name="Kauserud H."/>
        </authorList>
    </citation>
    <scope>NUCLEOTIDE SEQUENCE</scope>
    <source>
        <strain evidence="2">9144</strain>
    </source>
</reference>
<sequence length="505" mass="58112">CIENCSEHEFCPRPTQGCLPTRIVDCIDPQRPRLVTGDSSMRAFYVALSYVWGQDQPHRTTAYNIEAYHAFIDRRYIPKTVQDAITITKGLGVRYLWVDSFCIMQDSDEDKAQEIEKIRIYFRNAYVTIIAANAERVSEGFLHDPPKWYQPHLELPFWSPDGQLGTMLLYRTYADWPTRDQPVDRRAWCLEERILSPRRLLFCSHALQFECQKTRVNVNGSPLGLPDMYPRLPDYTFTHDETKSVLDRSEAEEGELVGDWDRALNDYTGRRLTKSKDKLVAITGVAEQFQLFWPQSRYIAGLWTHQFPEALLWYVETGLESQPMPLPRPTTYRAPSWSWAAVDGAVETLRWIPLAQDIDSFCTIKHCEAHLKRETNPYSEVESGWLLLEAEEMVVEWEPMRGWGKIHSLFKMVKPGQLPTLPLGASTNQEQSTIGQINPDSSEFLDSERHQVVLAGVLKGTRSIFGLALVAVCNEGSTIHRRIGLIRVDNEHWTPSEAHRTFHIV</sequence>
<dbReference type="InterPro" id="IPR010730">
    <property type="entry name" value="HET"/>
</dbReference>
<name>A0AAD6UQV9_9AGAR</name>
<dbReference type="EMBL" id="JARJCW010000116">
    <property type="protein sequence ID" value="KAJ7192702.1"/>
    <property type="molecule type" value="Genomic_DNA"/>
</dbReference>
<organism evidence="2 3">
    <name type="scientific">Mycena pura</name>
    <dbReference type="NCBI Taxonomy" id="153505"/>
    <lineage>
        <taxon>Eukaryota</taxon>
        <taxon>Fungi</taxon>
        <taxon>Dikarya</taxon>
        <taxon>Basidiomycota</taxon>
        <taxon>Agaricomycotina</taxon>
        <taxon>Agaricomycetes</taxon>
        <taxon>Agaricomycetidae</taxon>
        <taxon>Agaricales</taxon>
        <taxon>Marasmiineae</taxon>
        <taxon>Mycenaceae</taxon>
        <taxon>Mycena</taxon>
    </lineage>
</organism>
<evidence type="ECO:0000313" key="2">
    <source>
        <dbReference type="EMBL" id="KAJ7192702.1"/>
    </source>
</evidence>
<keyword evidence="3" id="KW-1185">Reference proteome</keyword>
<protein>
    <submittedName>
        <fullName evidence="2">HET-domain-containing protein</fullName>
    </submittedName>
</protein>
<accession>A0AAD6UQV9</accession>
<gene>
    <name evidence="2" type="ORF">GGX14DRAFT_379823</name>
</gene>
<comment type="caution">
    <text evidence="2">The sequence shown here is derived from an EMBL/GenBank/DDBJ whole genome shotgun (WGS) entry which is preliminary data.</text>
</comment>
<dbReference type="Proteomes" id="UP001219525">
    <property type="component" value="Unassembled WGS sequence"/>
</dbReference>
<dbReference type="PANTHER" id="PTHR33112">
    <property type="entry name" value="DOMAIN PROTEIN, PUTATIVE-RELATED"/>
    <property type="match status" value="1"/>
</dbReference>
<evidence type="ECO:0000313" key="3">
    <source>
        <dbReference type="Proteomes" id="UP001219525"/>
    </source>
</evidence>
<proteinExistence type="predicted"/>
<evidence type="ECO:0000259" key="1">
    <source>
        <dbReference type="Pfam" id="PF06985"/>
    </source>
</evidence>
<dbReference type="Pfam" id="PF06985">
    <property type="entry name" value="HET"/>
    <property type="match status" value="1"/>
</dbReference>
<dbReference type="PANTHER" id="PTHR33112:SF16">
    <property type="entry name" value="HETEROKARYON INCOMPATIBILITY DOMAIN-CONTAINING PROTEIN"/>
    <property type="match status" value="1"/>
</dbReference>